<evidence type="ECO:0000256" key="4">
    <source>
        <dbReference type="ARBA" id="ARBA00022989"/>
    </source>
</evidence>
<dbReference type="InterPro" id="IPR001851">
    <property type="entry name" value="ABC_transp_permease"/>
</dbReference>
<dbReference type="CDD" id="cd06580">
    <property type="entry name" value="TM_PBP1_transp_TpRbsC_like"/>
    <property type="match status" value="1"/>
</dbReference>
<reference evidence="8 9" key="1">
    <citation type="submission" date="2020-08" db="EMBL/GenBank/DDBJ databases">
        <authorList>
            <person name="Liu C."/>
            <person name="Sun Q."/>
        </authorList>
    </citation>
    <scope>NUCLEOTIDE SEQUENCE [LARGE SCALE GENOMIC DNA]</scope>
    <source>
        <strain evidence="8 9">NSJ-62</strain>
    </source>
</reference>
<comment type="subcellular location">
    <subcellularLocation>
        <location evidence="1">Cell membrane</location>
        <topology evidence="1">Multi-pass membrane protein</topology>
    </subcellularLocation>
</comment>
<feature type="compositionally biased region" description="Basic and acidic residues" evidence="6">
    <location>
        <begin position="406"/>
        <end position="415"/>
    </location>
</feature>
<feature type="transmembrane region" description="Helical" evidence="7">
    <location>
        <begin position="131"/>
        <end position="152"/>
    </location>
</feature>
<dbReference type="AlphaFoldDB" id="A0A7G9B1Z2"/>
<dbReference type="Pfam" id="PF02653">
    <property type="entry name" value="BPD_transp_2"/>
    <property type="match status" value="1"/>
</dbReference>
<proteinExistence type="predicted"/>
<evidence type="ECO:0000256" key="5">
    <source>
        <dbReference type="ARBA" id="ARBA00023136"/>
    </source>
</evidence>
<feature type="transmembrane region" description="Helical" evidence="7">
    <location>
        <begin position="98"/>
        <end position="119"/>
    </location>
</feature>
<dbReference type="GO" id="GO:0022857">
    <property type="term" value="F:transmembrane transporter activity"/>
    <property type="evidence" value="ECO:0007669"/>
    <property type="project" value="InterPro"/>
</dbReference>
<evidence type="ECO:0000256" key="1">
    <source>
        <dbReference type="ARBA" id="ARBA00004651"/>
    </source>
</evidence>
<dbReference type="KEGG" id="ohi:H8790_08775"/>
<keyword evidence="4 7" id="KW-1133">Transmembrane helix</keyword>
<feature type="transmembrane region" description="Helical" evidence="7">
    <location>
        <begin position="210"/>
        <end position="230"/>
    </location>
</feature>
<dbReference type="PANTHER" id="PTHR47089">
    <property type="entry name" value="ABC TRANSPORTER, PERMEASE PROTEIN"/>
    <property type="match status" value="1"/>
</dbReference>
<dbReference type="EMBL" id="CP060490">
    <property type="protein sequence ID" value="QNL43573.1"/>
    <property type="molecule type" value="Genomic_DNA"/>
</dbReference>
<feature type="transmembrane region" description="Helical" evidence="7">
    <location>
        <begin position="294"/>
        <end position="319"/>
    </location>
</feature>
<feature type="transmembrane region" description="Helical" evidence="7">
    <location>
        <begin position="73"/>
        <end position="92"/>
    </location>
</feature>
<keyword evidence="5 7" id="KW-0472">Membrane</keyword>
<keyword evidence="2" id="KW-1003">Cell membrane</keyword>
<evidence type="ECO:0000256" key="7">
    <source>
        <dbReference type="SAM" id="Phobius"/>
    </source>
</evidence>
<evidence type="ECO:0000256" key="3">
    <source>
        <dbReference type="ARBA" id="ARBA00022692"/>
    </source>
</evidence>
<feature type="transmembrane region" description="Helical" evidence="7">
    <location>
        <begin position="260"/>
        <end position="282"/>
    </location>
</feature>
<dbReference type="Proteomes" id="UP000515960">
    <property type="component" value="Chromosome"/>
</dbReference>
<feature type="transmembrane region" description="Helical" evidence="7">
    <location>
        <begin position="339"/>
        <end position="357"/>
    </location>
</feature>
<protein>
    <submittedName>
        <fullName evidence="8">ABC transporter permease</fullName>
    </submittedName>
</protein>
<feature type="transmembrane region" description="Helical" evidence="7">
    <location>
        <begin position="21"/>
        <end position="39"/>
    </location>
</feature>
<name>A0A7G9B1Z2_9FIRM</name>
<organism evidence="8 9">
    <name type="scientific">Oscillibacter hominis</name>
    <dbReference type="NCBI Taxonomy" id="2763056"/>
    <lineage>
        <taxon>Bacteria</taxon>
        <taxon>Bacillati</taxon>
        <taxon>Bacillota</taxon>
        <taxon>Clostridia</taxon>
        <taxon>Eubacteriales</taxon>
        <taxon>Oscillospiraceae</taxon>
        <taxon>Oscillibacter</taxon>
    </lineage>
</organism>
<evidence type="ECO:0000256" key="6">
    <source>
        <dbReference type="SAM" id="MobiDB-lite"/>
    </source>
</evidence>
<feature type="transmembrane region" description="Helical" evidence="7">
    <location>
        <begin position="164"/>
        <end position="181"/>
    </location>
</feature>
<dbReference type="GO" id="GO:0005886">
    <property type="term" value="C:plasma membrane"/>
    <property type="evidence" value="ECO:0007669"/>
    <property type="project" value="UniProtKB-SubCell"/>
</dbReference>
<accession>A0A7G9B1Z2</accession>
<evidence type="ECO:0000313" key="8">
    <source>
        <dbReference type="EMBL" id="QNL43573.1"/>
    </source>
</evidence>
<dbReference type="PANTHER" id="PTHR47089:SF1">
    <property type="entry name" value="GUANOSINE ABC TRANSPORTER PERMEASE PROTEIN NUPP"/>
    <property type="match status" value="1"/>
</dbReference>
<keyword evidence="3 7" id="KW-0812">Transmembrane</keyword>
<sequence length="415" mass="43842">MKKKNRLASILDSEKWSSISVPILSILLSLICASVILLVMGKNPLVAFLSFLQGSGFLPKLSYGGGSGMLTDLFTFLNILAPMLLASLGFIVGFKAGLFNIGIAGQMLASGFLATALIGYSGLDAYLAKPLVILVGIVAGGALGAFVGFLKYKFNIHEVVSTVMLNYIISYLTGFFINGYYADMLTRSMRICSDASRLTWMNVQIGGVKCNVPLGIVLAIAAAFLVKFIFDKTVFGFELKAVGINARCARYAGIKVGRRIVISLMLSGMLAGLAGVTYYCGYYNTIVPKTLASMGYDAIAVALLGNSSPIGSIFAAILITIFQNGSNYMSSTLGVAKEVASMITGILLLFSACGGYFRFMAHRRLERAVDEAAIAAKAAQLQEEQAPASDGSAAPGENPPGGDSEYPGKEASRNG</sequence>
<feature type="region of interest" description="Disordered" evidence="6">
    <location>
        <begin position="380"/>
        <end position="415"/>
    </location>
</feature>
<evidence type="ECO:0000256" key="2">
    <source>
        <dbReference type="ARBA" id="ARBA00022475"/>
    </source>
</evidence>
<keyword evidence="9" id="KW-1185">Reference proteome</keyword>
<evidence type="ECO:0000313" key="9">
    <source>
        <dbReference type="Proteomes" id="UP000515960"/>
    </source>
</evidence>
<gene>
    <name evidence="8" type="ORF">H8790_08775</name>
</gene>
<dbReference type="RefSeq" id="WP_187332164.1">
    <property type="nucleotide sequence ID" value="NZ_CP060490.1"/>
</dbReference>